<dbReference type="KEGG" id="maq:Maqu_0867"/>
<dbReference type="eggNOG" id="COG4967">
    <property type="taxonomic scope" value="Bacteria"/>
</dbReference>
<keyword evidence="1" id="KW-1133">Transmembrane helix</keyword>
<accession>A1TYZ4</accession>
<keyword evidence="1" id="KW-0472">Membrane</keyword>
<dbReference type="InterPro" id="IPR012902">
    <property type="entry name" value="N_methyl_site"/>
</dbReference>
<dbReference type="STRING" id="351348.Maqu_0867"/>
<gene>
    <name evidence="2" type="ordered locus">Maqu_0867</name>
</gene>
<reference evidence="3" key="1">
    <citation type="journal article" date="2011" name="Appl. Environ. Microbiol.">
        <title>Genomic potential of Marinobacter aquaeolei, a biogeochemical 'opportunitroph'.</title>
        <authorList>
            <person name="Singer E."/>
            <person name="Webb E.A."/>
            <person name="Nelson W.C."/>
            <person name="Heidelberg J.F."/>
            <person name="Ivanova N."/>
            <person name="Pati A."/>
            <person name="Edwards K.J."/>
        </authorList>
    </citation>
    <scope>NUCLEOTIDE SEQUENCE [LARGE SCALE GENOMIC DNA]</scope>
    <source>
        <strain evidence="3">ATCC 700491 / DSM 11845 / VT8</strain>
    </source>
</reference>
<dbReference type="Proteomes" id="UP000000998">
    <property type="component" value="Chromosome"/>
</dbReference>
<dbReference type="AlphaFoldDB" id="A1TYZ4"/>
<dbReference type="HOGENOM" id="CLU_103234_3_0_6"/>
<dbReference type="NCBIfam" id="TIGR02532">
    <property type="entry name" value="IV_pilin_GFxxxE"/>
    <property type="match status" value="1"/>
</dbReference>
<name>A1TYZ4_MARN8</name>
<protein>
    <submittedName>
        <fullName evidence="2">Type IV pilus modification protein PilV</fullName>
    </submittedName>
</protein>
<feature type="transmembrane region" description="Helical" evidence="1">
    <location>
        <begin position="20"/>
        <end position="44"/>
    </location>
</feature>
<dbReference type="EMBL" id="CP000514">
    <property type="protein sequence ID" value="ABM17963.1"/>
    <property type="molecule type" value="Genomic_DNA"/>
</dbReference>
<organism evidence="2 3">
    <name type="scientific">Marinobacter nauticus (strain ATCC 700491 / DSM 11845 / VT8)</name>
    <name type="common">Marinobacter aquaeolei</name>
    <dbReference type="NCBI Taxonomy" id="351348"/>
    <lineage>
        <taxon>Bacteria</taxon>
        <taxon>Pseudomonadati</taxon>
        <taxon>Pseudomonadota</taxon>
        <taxon>Gammaproteobacteria</taxon>
        <taxon>Pseudomonadales</taxon>
        <taxon>Marinobacteraceae</taxon>
        <taxon>Marinobacter</taxon>
    </lineage>
</organism>
<evidence type="ECO:0000256" key="1">
    <source>
        <dbReference type="SAM" id="Phobius"/>
    </source>
</evidence>
<dbReference type="NCBIfam" id="TIGR02523">
    <property type="entry name" value="type_IV_pilV"/>
    <property type="match status" value="1"/>
</dbReference>
<dbReference type="Pfam" id="PF07963">
    <property type="entry name" value="N_methyl"/>
    <property type="match status" value="1"/>
</dbReference>
<keyword evidence="1" id="KW-0812">Transmembrane</keyword>
<proteinExistence type="predicted"/>
<dbReference type="InterPro" id="IPR013362">
    <property type="entry name" value="Pilus_4_PilV"/>
</dbReference>
<evidence type="ECO:0000313" key="2">
    <source>
        <dbReference type="EMBL" id="ABM17963.1"/>
    </source>
</evidence>
<sequence length="177" mass="18929">MNGFNTMNNGAKAQRGMTLIEILVTVLVLAVGLLGMASLTVGSLKNNQGAFLRTQGTVLAYDMADRMRANVAEALNDSYNGTYDKSSSITDPACEASGCKGSERVSADLFAWKRQMEGADGKMALLPDWKLTIAGGGGPKTAGNVYTITVTWKEDQWSEAKGSMSTEDQQTVIEFTL</sequence>
<evidence type="ECO:0000313" key="3">
    <source>
        <dbReference type="Proteomes" id="UP000000998"/>
    </source>
</evidence>